<evidence type="ECO:0000313" key="6">
    <source>
        <dbReference type="Proteomes" id="UP001152797"/>
    </source>
</evidence>
<dbReference type="CDD" id="cd16448">
    <property type="entry name" value="RING-H2"/>
    <property type="match status" value="1"/>
</dbReference>
<dbReference type="EMBL" id="CAMXCT010000933">
    <property type="protein sequence ID" value="CAI3984898.1"/>
    <property type="molecule type" value="Genomic_DNA"/>
</dbReference>
<evidence type="ECO:0000259" key="3">
    <source>
        <dbReference type="PROSITE" id="PS50089"/>
    </source>
</evidence>
<feature type="region of interest" description="Disordered" evidence="2">
    <location>
        <begin position="368"/>
        <end position="390"/>
    </location>
</feature>
<dbReference type="Proteomes" id="UP001152797">
    <property type="component" value="Unassembled WGS sequence"/>
</dbReference>
<accession>A0A9P1C541</accession>
<keyword evidence="1" id="KW-0479">Metal-binding</keyword>
<evidence type="ECO:0000256" key="2">
    <source>
        <dbReference type="SAM" id="MobiDB-lite"/>
    </source>
</evidence>
<dbReference type="SMART" id="SM00184">
    <property type="entry name" value="RING"/>
    <property type="match status" value="1"/>
</dbReference>
<keyword evidence="6" id="KW-1185">Reference proteome</keyword>
<evidence type="ECO:0000313" key="5">
    <source>
        <dbReference type="EMBL" id="CAL1138273.1"/>
    </source>
</evidence>
<dbReference type="InterPro" id="IPR013083">
    <property type="entry name" value="Znf_RING/FYVE/PHD"/>
</dbReference>
<dbReference type="AlphaFoldDB" id="A0A9P1C541"/>
<keyword evidence="1" id="KW-0862">Zinc</keyword>
<reference evidence="4" key="1">
    <citation type="submission" date="2022-10" db="EMBL/GenBank/DDBJ databases">
        <authorList>
            <person name="Chen Y."/>
            <person name="Dougan E. K."/>
            <person name="Chan C."/>
            <person name="Rhodes N."/>
            <person name="Thang M."/>
        </authorList>
    </citation>
    <scope>NUCLEOTIDE SEQUENCE</scope>
</reference>
<name>A0A9P1C541_9DINO</name>
<keyword evidence="1" id="KW-0863">Zinc-finger</keyword>
<dbReference type="SUPFAM" id="SSF57850">
    <property type="entry name" value="RING/U-box"/>
    <property type="match status" value="1"/>
</dbReference>
<comment type="caution">
    <text evidence="4">The sequence shown here is derived from an EMBL/GenBank/DDBJ whole genome shotgun (WGS) entry which is preliminary data.</text>
</comment>
<protein>
    <recommendedName>
        <fullName evidence="3">RING-type domain-containing protein</fullName>
    </recommendedName>
</protein>
<feature type="compositionally biased region" description="Basic and acidic residues" evidence="2">
    <location>
        <begin position="421"/>
        <end position="431"/>
    </location>
</feature>
<feature type="region of interest" description="Disordered" evidence="2">
    <location>
        <begin position="501"/>
        <end position="523"/>
    </location>
</feature>
<evidence type="ECO:0000256" key="1">
    <source>
        <dbReference type="PROSITE-ProRule" id="PRU00175"/>
    </source>
</evidence>
<feature type="compositionally biased region" description="Low complexity" evidence="2">
    <location>
        <begin position="65"/>
        <end position="85"/>
    </location>
</feature>
<proteinExistence type="predicted"/>
<reference evidence="5" key="2">
    <citation type="submission" date="2024-04" db="EMBL/GenBank/DDBJ databases">
        <authorList>
            <person name="Chen Y."/>
            <person name="Shah S."/>
            <person name="Dougan E. K."/>
            <person name="Thang M."/>
            <person name="Chan C."/>
        </authorList>
    </citation>
    <scope>NUCLEOTIDE SEQUENCE [LARGE SCALE GENOMIC DNA]</scope>
</reference>
<feature type="region of interest" description="Disordered" evidence="2">
    <location>
        <begin position="409"/>
        <end position="431"/>
    </location>
</feature>
<gene>
    <name evidence="4" type="ORF">C1SCF055_LOCUS12397</name>
</gene>
<sequence length="523" mass="55298">MGRNQHKSKKARSMTMPANMMMMNPMAAMNPLLLQQLASAMMAPPPHQQVESDSSSDDHDDRRASGSVAVAKASSQAAALPAPLQDGPSQLPHQAADVTAQNAQAYALQALRDRRAYLFSSVGADKKIHRGAAMIRNLPKDTGLGVITKRLSELVEALDGQLDPTVTSDLSQSGLCRMVWLLTKQKPQVCVSRLRCEDYGELNTRLHQRHLVIAQSSPEVQAALQAIKAEVILTDGFVGALAEAQGWSDEWMTVQEPKSRGRGPKAVAADAQRDAMQSQRIPEMMKAASQVAQGANAGPAAPLPSPVPVQVGGQVRPPPPRPGHQVGVVAAGSPQAPHAAVQMIAPAVNAPRPVAVPKVAIRPPVASASPQAPVHLPAPPQPAAAVSDAPPDQMENVEMEANQIAPAADATDGQGHGVVDASDHGEGHAGDEVVVNGQEPPTCVICHEPLRGAGLEIQTLQCGHPWHRSCLEETWRVGGHEVGWCPFRCDVREAAQAMALETGDGVTEDRQTPSDPAEPEIVL</sequence>
<dbReference type="EMBL" id="CAMXCT030000933">
    <property type="protein sequence ID" value="CAL4772210.1"/>
    <property type="molecule type" value="Genomic_DNA"/>
</dbReference>
<feature type="domain" description="RING-type" evidence="3">
    <location>
        <begin position="443"/>
        <end position="486"/>
    </location>
</feature>
<dbReference type="EMBL" id="CAMXCT020000933">
    <property type="protein sequence ID" value="CAL1138273.1"/>
    <property type="molecule type" value="Genomic_DNA"/>
</dbReference>
<dbReference type="InterPro" id="IPR001841">
    <property type="entry name" value="Znf_RING"/>
</dbReference>
<organism evidence="4">
    <name type="scientific">Cladocopium goreaui</name>
    <dbReference type="NCBI Taxonomy" id="2562237"/>
    <lineage>
        <taxon>Eukaryota</taxon>
        <taxon>Sar</taxon>
        <taxon>Alveolata</taxon>
        <taxon>Dinophyceae</taxon>
        <taxon>Suessiales</taxon>
        <taxon>Symbiodiniaceae</taxon>
        <taxon>Cladocopium</taxon>
    </lineage>
</organism>
<feature type="region of interest" description="Disordered" evidence="2">
    <location>
        <begin position="43"/>
        <end position="92"/>
    </location>
</feature>
<dbReference type="Gene3D" id="3.30.40.10">
    <property type="entry name" value="Zinc/RING finger domain, C3HC4 (zinc finger)"/>
    <property type="match status" value="1"/>
</dbReference>
<dbReference type="GO" id="GO:0008270">
    <property type="term" value="F:zinc ion binding"/>
    <property type="evidence" value="ECO:0007669"/>
    <property type="project" value="UniProtKB-KW"/>
</dbReference>
<evidence type="ECO:0000313" key="4">
    <source>
        <dbReference type="EMBL" id="CAI3984898.1"/>
    </source>
</evidence>
<dbReference type="PROSITE" id="PS50089">
    <property type="entry name" value="ZF_RING_2"/>
    <property type="match status" value="1"/>
</dbReference>